<organism evidence="1 2">
    <name type="scientific">Malus domestica</name>
    <name type="common">Apple</name>
    <name type="synonym">Pyrus malus</name>
    <dbReference type="NCBI Taxonomy" id="3750"/>
    <lineage>
        <taxon>Eukaryota</taxon>
        <taxon>Viridiplantae</taxon>
        <taxon>Streptophyta</taxon>
        <taxon>Embryophyta</taxon>
        <taxon>Tracheophyta</taxon>
        <taxon>Spermatophyta</taxon>
        <taxon>Magnoliopsida</taxon>
        <taxon>eudicotyledons</taxon>
        <taxon>Gunneridae</taxon>
        <taxon>Pentapetalae</taxon>
        <taxon>rosids</taxon>
        <taxon>fabids</taxon>
        <taxon>Rosales</taxon>
        <taxon>Rosaceae</taxon>
        <taxon>Amygdaloideae</taxon>
        <taxon>Maleae</taxon>
        <taxon>Malus</taxon>
    </lineage>
</organism>
<accession>A0A498HTP3</accession>
<gene>
    <name evidence="1" type="ORF">DVH24_012185</name>
</gene>
<dbReference type="AlphaFoldDB" id="A0A498HTP3"/>
<dbReference type="Proteomes" id="UP000290289">
    <property type="component" value="Chromosome 15"/>
</dbReference>
<reference evidence="1 2" key="1">
    <citation type="submission" date="2018-10" db="EMBL/GenBank/DDBJ databases">
        <title>A high-quality apple genome assembly.</title>
        <authorList>
            <person name="Hu J."/>
        </authorList>
    </citation>
    <scope>NUCLEOTIDE SEQUENCE [LARGE SCALE GENOMIC DNA]</scope>
    <source>
        <strain evidence="2">cv. HFTH1</strain>
        <tissue evidence="1">Young leaf</tissue>
    </source>
</reference>
<name>A0A498HTP3_MALDO</name>
<evidence type="ECO:0000313" key="1">
    <source>
        <dbReference type="EMBL" id="RXH72501.1"/>
    </source>
</evidence>
<dbReference type="EMBL" id="RDQH01000341">
    <property type="protein sequence ID" value="RXH72501.1"/>
    <property type="molecule type" value="Genomic_DNA"/>
</dbReference>
<keyword evidence="2" id="KW-1185">Reference proteome</keyword>
<proteinExistence type="predicted"/>
<evidence type="ECO:0000313" key="2">
    <source>
        <dbReference type="Proteomes" id="UP000290289"/>
    </source>
</evidence>
<protein>
    <submittedName>
        <fullName evidence="1">Uncharacterized protein</fullName>
    </submittedName>
</protein>
<sequence length="124" mass="13692">MPENLGEVFCGLRHSKGVVVGGTDLHGSVGCGTLRFDFCYGISFSLWVTLAVLDSLRIHLLFGSYMAVTLVVASESLAAVDYSSLMKISLSLNYFDEENKLKQFALYFIFNGGYSYFDSGLKFI</sequence>
<comment type="caution">
    <text evidence="1">The sequence shown here is derived from an EMBL/GenBank/DDBJ whole genome shotgun (WGS) entry which is preliminary data.</text>
</comment>